<evidence type="ECO:0000313" key="3">
    <source>
        <dbReference type="Proteomes" id="UP000691718"/>
    </source>
</evidence>
<sequence>MLCYFSLTWESEMLSARYVYRSPASVESASEKLLTAPASVESVSEKLQTTPAQAPERVNETKIDHEMVRAGSEEEQQGRVAMTRSPEHQCSPVYCDSNIMNQGETDIKNGKIASFSDVVR</sequence>
<reference evidence="2" key="1">
    <citation type="submission" date="2021-04" db="EMBL/GenBank/DDBJ databases">
        <authorList>
            <person name="Tunstrom K."/>
        </authorList>
    </citation>
    <scope>NUCLEOTIDE SEQUENCE</scope>
</reference>
<gene>
    <name evidence="2" type="ORF">PAPOLLO_LOCUS12871</name>
</gene>
<organism evidence="2 3">
    <name type="scientific">Parnassius apollo</name>
    <name type="common">Apollo butterfly</name>
    <name type="synonym">Papilio apollo</name>
    <dbReference type="NCBI Taxonomy" id="110799"/>
    <lineage>
        <taxon>Eukaryota</taxon>
        <taxon>Metazoa</taxon>
        <taxon>Ecdysozoa</taxon>
        <taxon>Arthropoda</taxon>
        <taxon>Hexapoda</taxon>
        <taxon>Insecta</taxon>
        <taxon>Pterygota</taxon>
        <taxon>Neoptera</taxon>
        <taxon>Endopterygota</taxon>
        <taxon>Lepidoptera</taxon>
        <taxon>Glossata</taxon>
        <taxon>Ditrysia</taxon>
        <taxon>Papilionoidea</taxon>
        <taxon>Papilionidae</taxon>
        <taxon>Parnassiinae</taxon>
        <taxon>Parnassini</taxon>
        <taxon>Parnassius</taxon>
        <taxon>Parnassius</taxon>
    </lineage>
</organism>
<dbReference type="Proteomes" id="UP000691718">
    <property type="component" value="Unassembled WGS sequence"/>
</dbReference>
<comment type="caution">
    <text evidence="2">The sequence shown here is derived from an EMBL/GenBank/DDBJ whole genome shotgun (WGS) entry which is preliminary data.</text>
</comment>
<keyword evidence="3" id="KW-1185">Reference proteome</keyword>
<feature type="region of interest" description="Disordered" evidence="1">
    <location>
        <begin position="69"/>
        <end position="88"/>
    </location>
</feature>
<protein>
    <submittedName>
        <fullName evidence="2">(apollo) hypothetical protein</fullName>
    </submittedName>
</protein>
<evidence type="ECO:0000313" key="2">
    <source>
        <dbReference type="EMBL" id="CAG4995677.1"/>
    </source>
</evidence>
<name>A0A8S3X2T0_PARAO</name>
<accession>A0A8S3X2T0</accession>
<dbReference type="EMBL" id="CAJQZP010000904">
    <property type="protein sequence ID" value="CAG4995677.1"/>
    <property type="molecule type" value="Genomic_DNA"/>
</dbReference>
<proteinExistence type="predicted"/>
<evidence type="ECO:0000256" key="1">
    <source>
        <dbReference type="SAM" id="MobiDB-lite"/>
    </source>
</evidence>
<dbReference type="AlphaFoldDB" id="A0A8S3X2T0"/>